<gene>
    <name evidence="3" type="ORF">SAMN05421639_104140</name>
</gene>
<dbReference type="AlphaFoldDB" id="A0A1N7IKQ4"/>
<dbReference type="Proteomes" id="UP000186373">
    <property type="component" value="Unassembled WGS sequence"/>
</dbReference>
<sequence length="235" mass="25665">MARCTAPRYGHRSASAAENCPACSSRYSRSYYSPSYSSPASSYSSSSSSSGSSGGKSRNVKARWSSSGSTILYTPEEIRTLTPVRENIEKRSNLLDLRDVFLCHAWDDRKESAKELHDLLESKGISVWFSEKDVLLGSPLMREIDKGLAKSKVGIVLVTPSFLKRINNAGIADKELSALLARDLLIPIVHNTTYDDLRDVSPLLGSRSGLSTSEETMAEIASKLAELVTPETVLN</sequence>
<accession>A0A1N7IKQ4</accession>
<dbReference type="OrthoDB" id="7285215at2"/>
<dbReference type="Gene3D" id="3.40.50.10140">
    <property type="entry name" value="Toll/interleukin-1 receptor homology (TIR) domain"/>
    <property type="match status" value="1"/>
</dbReference>
<proteinExistence type="predicted"/>
<feature type="domain" description="TIR" evidence="2">
    <location>
        <begin position="96"/>
        <end position="228"/>
    </location>
</feature>
<dbReference type="Pfam" id="PF13676">
    <property type="entry name" value="TIR_2"/>
    <property type="match status" value="1"/>
</dbReference>
<evidence type="ECO:0000313" key="3">
    <source>
        <dbReference type="EMBL" id="SIS37665.1"/>
    </source>
</evidence>
<dbReference type="GO" id="GO:0007165">
    <property type="term" value="P:signal transduction"/>
    <property type="evidence" value="ECO:0007669"/>
    <property type="project" value="InterPro"/>
</dbReference>
<dbReference type="RefSeq" id="WP_076508144.1">
    <property type="nucleotide sequence ID" value="NZ_FTNY01000004.1"/>
</dbReference>
<evidence type="ECO:0000256" key="1">
    <source>
        <dbReference type="SAM" id="MobiDB-lite"/>
    </source>
</evidence>
<reference evidence="4" key="1">
    <citation type="submission" date="2017-01" db="EMBL/GenBank/DDBJ databases">
        <authorList>
            <person name="Varghese N."/>
            <person name="Submissions S."/>
        </authorList>
    </citation>
    <scope>NUCLEOTIDE SEQUENCE [LARGE SCALE GENOMIC DNA]</scope>
    <source>
        <strain evidence="4">DSM 17126</strain>
    </source>
</reference>
<dbReference type="SUPFAM" id="SSF52200">
    <property type="entry name" value="Toll/Interleukin receptor TIR domain"/>
    <property type="match status" value="1"/>
</dbReference>
<dbReference type="InterPro" id="IPR035897">
    <property type="entry name" value="Toll_tir_struct_dom_sf"/>
</dbReference>
<dbReference type="InterPro" id="IPR000157">
    <property type="entry name" value="TIR_dom"/>
</dbReference>
<dbReference type="EMBL" id="FTNY01000004">
    <property type="protein sequence ID" value="SIS37665.1"/>
    <property type="molecule type" value="Genomic_DNA"/>
</dbReference>
<evidence type="ECO:0000259" key="2">
    <source>
        <dbReference type="PROSITE" id="PS50104"/>
    </source>
</evidence>
<name>A0A1N7IKQ4_9FLAO</name>
<keyword evidence="4" id="KW-1185">Reference proteome</keyword>
<protein>
    <submittedName>
        <fullName evidence="3">TIR domain-containing protein</fullName>
    </submittedName>
</protein>
<feature type="compositionally biased region" description="Low complexity" evidence="1">
    <location>
        <begin position="24"/>
        <end position="57"/>
    </location>
</feature>
<evidence type="ECO:0000313" key="4">
    <source>
        <dbReference type="Proteomes" id="UP000186373"/>
    </source>
</evidence>
<organism evidence="3 4">
    <name type="scientific">Chryseobacterium shigense</name>
    <dbReference type="NCBI Taxonomy" id="297244"/>
    <lineage>
        <taxon>Bacteria</taxon>
        <taxon>Pseudomonadati</taxon>
        <taxon>Bacteroidota</taxon>
        <taxon>Flavobacteriia</taxon>
        <taxon>Flavobacteriales</taxon>
        <taxon>Weeksellaceae</taxon>
        <taxon>Chryseobacterium group</taxon>
        <taxon>Chryseobacterium</taxon>
    </lineage>
</organism>
<dbReference type="PROSITE" id="PS50104">
    <property type="entry name" value="TIR"/>
    <property type="match status" value="1"/>
</dbReference>
<feature type="region of interest" description="Disordered" evidence="1">
    <location>
        <begin position="1"/>
        <end position="61"/>
    </location>
</feature>